<proteinExistence type="predicted"/>
<feature type="compositionally biased region" description="Basic and acidic residues" evidence="2">
    <location>
        <begin position="41"/>
        <end position="50"/>
    </location>
</feature>
<feature type="compositionally biased region" description="Polar residues" evidence="2">
    <location>
        <begin position="55"/>
        <end position="64"/>
    </location>
</feature>
<protein>
    <recommendedName>
        <fullName evidence="5">SH2 domain-containing protein</fullName>
    </recommendedName>
</protein>
<dbReference type="PANTHER" id="PTHR14388">
    <property type="entry name" value="T CELL-SPECIFIC ADAPTER PROTEIN TSAD"/>
    <property type="match status" value="1"/>
</dbReference>
<dbReference type="Proteomes" id="UP000250572">
    <property type="component" value="Unassembled WGS sequence"/>
</dbReference>
<evidence type="ECO:0000256" key="2">
    <source>
        <dbReference type="SAM" id="MobiDB-lite"/>
    </source>
</evidence>
<gene>
    <name evidence="3" type="ORF">CCH79_00001904</name>
</gene>
<evidence type="ECO:0000313" key="3">
    <source>
        <dbReference type="EMBL" id="PWA22726.1"/>
    </source>
</evidence>
<comment type="caution">
    <text evidence="3">The sequence shown here is derived from an EMBL/GenBank/DDBJ whole genome shotgun (WGS) entry which is preliminary data.</text>
</comment>
<sequence length="442" mass="47831">MLQQILKDMYIDPDVLEALNEEQKKTLFLKMRQEQVRRWKEHEEMLEREGGAAQSKGTKPRNANSKSVSWLLGRDGDVSVLVIGEVDELTSKFINSAAVDKKSPPSLQDSTHHQTTLKSIMVTQEVKSEGQHIPQKTQAEVSLNLKEKREETSTLRPLPLQEQASGPAEVNPVSQAPLSSRPPTRSNAIIVRPAFSNPTPGCINARADLGNLRLASSTPSSSSAVQLESTSASTAKGSVCSEKPQEAQDSQVGKDIGALGKFQRADSAEAGKALTATAFTGRGRVAHLMKNFSVDNPGLAPSRGLKPPLPTKPDHLRLTTSPSVRSLSPKEPNNGRGCSLMRRDIVEQFPGDICGESPGMSSHLLPSALHTSPLHPASRASVVVRALRPKLGGGEERRTSYFTVKEEGRGEKKQHGGKKDKKKCNTVCCGVPPNCQQLQTSL</sequence>
<dbReference type="AlphaFoldDB" id="A0A315VIG7"/>
<dbReference type="PANTHER" id="PTHR14388:SF7">
    <property type="entry name" value="SH2 DOMAIN-CONTAINING PROTEIN 4B"/>
    <property type="match status" value="1"/>
</dbReference>
<accession>A0A315VIG7</accession>
<keyword evidence="1" id="KW-0727">SH2 domain</keyword>
<feature type="region of interest" description="Disordered" evidence="2">
    <location>
        <begin position="41"/>
        <end position="64"/>
    </location>
</feature>
<name>A0A315VIG7_GAMAF</name>
<evidence type="ECO:0000313" key="4">
    <source>
        <dbReference type="Proteomes" id="UP000250572"/>
    </source>
</evidence>
<evidence type="ECO:0008006" key="5">
    <source>
        <dbReference type="Google" id="ProtNLM"/>
    </source>
</evidence>
<evidence type="ECO:0000256" key="1">
    <source>
        <dbReference type="ARBA" id="ARBA00022999"/>
    </source>
</evidence>
<feature type="region of interest" description="Disordered" evidence="2">
    <location>
        <begin position="146"/>
        <end position="185"/>
    </location>
</feature>
<reference evidence="3 4" key="1">
    <citation type="journal article" date="2018" name="G3 (Bethesda)">
        <title>A High-Quality Reference Genome for the Invasive Mosquitofish Gambusia affinis Using a Chicago Library.</title>
        <authorList>
            <person name="Hoffberg S.L."/>
            <person name="Troendle N.J."/>
            <person name="Glenn T.C."/>
            <person name="Mahmud O."/>
            <person name="Louha S."/>
            <person name="Chalopin D."/>
            <person name="Bennetzen J.L."/>
            <person name="Mauricio R."/>
        </authorList>
    </citation>
    <scope>NUCLEOTIDE SEQUENCE [LARGE SCALE GENOMIC DNA]</scope>
    <source>
        <strain evidence="3">NE01/NJP1002.9</strain>
        <tissue evidence="3">Muscle</tissue>
    </source>
</reference>
<feature type="compositionally biased region" description="Polar residues" evidence="2">
    <location>
        <begin position="172"/>
        <end position="185"/>
    </location>
</feature>
<dbReference type="EMBL" id="NHOQ01001678">
    <property type="protein sequence ID" value="PWA22726.1"/>
    <property type="molecule type" value="Genomic_DNA"/>
</dbReference>
<dbReference type="STRING" id="33528.ENSGAFP00000002619"/>
<organism evidence="3 4">
    <name type="scientific">Gambusia affinis</name>
    <name type="common">Western mosquitofish</name>
    <name type="synonym">Heterandria affinis</name>
    <dbReference type="NCBI Taxonomy" id="33528"/>
    <lineage>
        <taxon>Eukaryota</taxon>
        <taxon>Metazoa</taxon>
        <taxon>Chordata</taxon>
        <taxon>Craniata</taxon>
        <taxon>Vertebrata</taxon>
        <taxon>Euteleostomi</taxon>
        <taxon>Actinopterygii</taxon>
        <taxon>Neopterygii</taxon>
        <taxon>Teleostei</taxon>
        <taxon>Neoteleostei</taxon>
        <taxon>Acanthomorphata</taxon>
        <taxon>Ovalentaria</taxon>
        <taxon>Atherinomorphae</taxon>
        <taxon>Cyprinodontiformes</taxon>
        <taxon>Poeciliidae</taxon>
        <taxon>Poeciliinae</taxon>
        <taxon>Gambusia</taxon>
    </lineage>
</organism>
<keyword evidence="4" id="KW-1185">Reference proteome</keyword>
<dbReference type="GO" id="GO:0005737">
    <property type="term" value="C:cytoplasm"/>
    <property type="evidence" value="ECO:0007669"/>
    <property type="project" value="TreeGrafter"/>
</dbReference>